<accession>A0A8X7C7A5</accession>
<evidence type="ECO:0000259" key="1">
    <source>
        <dbReference type="Pfam" id="PF20700"/>
    </source>
</evidence>
<keyword evidence="3" id="KW-1185">Reference proteome</keyword>
<proteinExistence type="predicted"/>
<dbReference type="EMBL" id="BMAV01010738">
    <property type="protein sequence ID" value="GFY56072.1"/>
    <property type="molecule type" value="Genomic_DNA"/>
</dbReference>
<comment type="caution">
    <text evidence="2">The sequence shown here is derived from an EMBL/GenBank/DDBJ whole genome shotgun (WGS) entry which is preliminary data.</text>
</comment>
<organism evidence="2 3">
    <name type="scientific">Trichonephila inaurata madagascariensis</name>
    <dbReference type="NCBI Taxonomy" id="2747483"/>
    <lineage>
        <taxon>Eukaryota</taxon>
        <taxon>Metazoa</taxon>
        <taxon>Ecdysozoa</taxon>
        <taxon>Arthropoda</taxon>
        <taxon>Chelicerata</taxon>
        <taxon>Arachnida</taxon>
        <taxon>Araneae</taxon>
        <taxon>Araneomorphae</taxon>
        <taxon>Entelegynae</taxon>
        <taxon>Araneoidea</taxon>
        <taxon>Nephilidae</taxon>
        <taxon>Trichonephila</taxon>
        <taxon>Trichonephila inaurata</taxon>
    </lineage>
</organism>
<dbReference type="AlphaFoldDB" id="A0A8X7C7A5"/>
<feature type="domain" description="Mutator-like transposase" evidence="1">
    <location>
        <begin position="46"/>
        <end position="151"/>
    </location>
</feature>
<dbReference type="Pfam" id="PF20700">
    <property type="entry name" value="Mutator"/>
    <property type="match status" value="1"/>
</dbReference>
<dbReference type="Proteomes" id="UP000886998">
    <property type="component" value="Unassembled WGS sequence"/>
</dbReference>
<dbReference type="InterPro" id="IPR049012">
    <property type="entry name" value="Mutator_transp_dom"/>
</dbReference>
<dbReference type="OrthoDB" id="6467375at2759"/>
<evidence type="ECO:0000313" key="3">
    <source>
        <dbReference type="Proteomes" id="UP000886998"/>
    </source>
</evidence>
<name>A0A8X7C7A5_9ARAC</name>
<reference evidence="2" key="1">
    <citation type="submission" date="2020-08" db="EMBL/GenBank/DDBJ databases">
        <title>Multicomponent nature underlies the extraordinary mechanical properties of spider dragline silk.</title>
        <authorList>
            <person name="Kono N."/>
            <person name="Nakamura H."/>
            <person name="Mori M."/>
            <person name="Yoshida Y."/>
            <person name="Ohtoshi R."/>
            <person name="Malay A.D."/>
            <person name="Moran D.A.P."/>
            <person name="Tomita M."/>
            <person name="Numata K."/>
            <person name="Arakawa K."/>
        </authorList>
    </citation>
    <scope>NUCLEOTIDE SEQUENCE</scope>
</reference>
<sequence>MKSDGVKRMLIENPIVSNARLEKLNAVVKKDMSAVGNYILVDFNQVNNLLQSAKCQYCKKQTLKLDLLATLGFSDHLRLLCSNCDETKTIVNTSLKSGATSHDVNFTVTQACSHIGKGYSAIEKFCMVMNIDPFSSTTYGKYARRLYNAYTLASENIFVEIY</sequence>
<protein>
    <recommendedName>
        <fullName evidence="1">Mutator-like transposase domain-containing protein</fullName>
    </recommendedName>
</protein>
<gene>
    <name evidence="2" type="ORF">TNIN_347451</name>
</gene>
<evidence type="ECO:0000313" key="2">
    <source>
        <dbReference type="EMBL" id="GFY56072.1"/>
    </source>
</evidence>